<protein>
    <recommendedName>
        <fullName evidence="2">Ubiquitin-like domain-containing protein</fullName>
    </recommendedName>
</protein>
<dbReference type="InterPro" id="IPR029071">
    <property type="entry name" value="Ubiquitin-like_domsf"/>
</dbReference>
<dbReference type="EMBL" id="LT553105">
    <property type="protein sequence ID" value="SAM00043.1"/>
    <property type="molecule type" value="Genomic_DNA"/>
</dbReference>
<proteinExistence type="predicted"/>
<evidence type="ECO:0000256" key="1">
    <source>
        <dbReference type="SAM" id="MobiDB-lite"/>
    </source>
</evidence>
<reference evidence="3" key="1">
    <citation type="submission" date="2016-04" db="EMBL/GenBank/DDBJ databases">
        <authorList>
            <person name="Evans L.H."/>
            <person name="Alamgir A."/>
            <person name="Owens N."/>
            <person name="Weber N.D."/>
            <person name="Virtaneva K."/>
            <person name="Barbian K."/>
            <person name="Babar A."/>
            <person name="Rosenke K."/>
        </authorList>
    </citation>
    <scope>NUCLEOTIDE SEQUENCE [LARGE SCALE GENOMIC DNA]</scope>
    <source>
        <strain evidence="3">CBS 101.48</strain>
    </source>
</reference>
<evidence type="ECO:0000313" key="4">
    <source>
        <dbReference type="Proteomes" id="UP000078561"/>
    </source>
</evidence>
<dbReference type="PANTHER" id="PTHR47725">
    <property type="entry name" value="OS03G0364000 PROTEIN"/>
    <property type="match status" value="1"/>
</dbReference>
<dbReference type="OMA" id="WENVNVI"/>
<feature type="region of interest" description="Disordered" evidence="1">
    <location>
        <begin position="113"/>
        <end position="132"/>
    </location>
</feature>
<organism evidence="3">
    <name type="scientific">Absidia glauca</name>
    <name type="common">Pin mould</name>
    <dbReference type="NCBI Taxonomy" id="4829"/>
    <lineage>
        <taxon>Eukaryota</taxon>
        <taxon>Fungi</taxon>
        <taxon>Fungi incertae sedis</taxon>
        <taxon>Mucoromycota</taxon>
        <taxon>Mucoromycotina</taxon>
        <taxon>Mucoromycetes</taxon>
        <taxon>Mucorales</taxon>
        <taxon>Cunninghamellaceae</taxon>
        <taxon>Absidia</taxon>
    </lineage>
</organism>
<dbReference type="AlphaFoldDB" id="A0A163JKQ8"/>
<evidence type="ECO:0000259" key="2">
    <source>
        <dbReference type="PROSITE" id="PS50053"/>
    </source>
</evidence>
<dbReference type="InParanoid" id="A0A163JKQ8"/>
<keyword evidence="4" id="KW-1185">Reference proteome</keyword>
<dbReference type="OrthoDB" id="428577at2759"/>
<dbReference type="PROSITE" id="PS50053">
    <property type="entry name" value="UBIQUITIN_2"/>
    <property type="match status" value="1"/>
</dbReference>
<dbReference type="SUPFAM" id="SSF54236">
    <property type="entry name" value="Ubiquitin-like"/>
    <property type="match status" value="1"/>
</dbReference>
<evidence type="ECO:0000313" key="3">
    <source>
        <dbReference type="EMBL" id="SAM00043.1"/>
    </source>
</evidence>
<accession>A0A163JKQ8</accession>
<dbReference type="CDD" id="cd17039">
    <property type="entry name" value="Ubl_ubiquitin_like"/>
    <property type="match status" value="1"/>
</dbReference>
<sequence length="132" mass="14984">MAPTQRPMYIRVKRDKVISFLCIKPTDTILSIKQQLIPLMAKTKPADDLRLNISTGASTGRLLEDHQTAKSAGLENDELVYLVYFDHTSGEWTGKWEDIYVAEYESLDDDMDDTMDLAEEASKRKEKGKGRA</sequence>
<feature type="domain" description="Ubiquitin-like" evidence="2">
    <location>
        <begin position="8"/>
        <end position="83"/>
    </location>
</feature>
<dbReference type="STRING" id="4829.A0A163JKQ8"/>
<name>A0A163JKQ8_ABSGL</name>
<dbReference type="InterPro" id="IPR000626">
    <property type="entry name" value="Ubiquitin-like_dom"/>
</dbReference>
<dbReference type="Proteomes" id="UP000078561">
    <property type="component" value="Unassembled WGS sequence"/>
</dbReference>
<dbReference type="Gene3D" id="3.10.20.90">
    <property type="entry name" value="Phosphatidylinositol 3-kinase Catalytic Subunit, Chain A, domain 1"/>
    <property type="match status" value="1"/>
</dbReference>
<dbReference type="PANTHER" id="PTHR47725:SF2">
    <property type="entry name" value="UBIQUITIN-LIKE DOMAIN-CONTAINING PROTEIN"/>
    <property type="match status" value="1"/>
</dbReference>
<gene>
    <name evidence="3" type="primary">ABSGL_05709.1 scaffold 7421</name>
</gene>